<evidence type="ECO:0000313" key="2">
    <source>
        <dbReference type="EMBL" id="KAK4170819.1"/>
    </source>
</evidence>
<reference evidence="2" key="2">
    <citation type="submission" date="2023-05" db="EMBL/GenBank/DDBJ databases">
        <authorList>
            <consortium name="Lawrence Berkeley National Laboratory"/>
            <person name="Steindorff A."/>
            <person name="Hensen N."/>
            <person name="Bonometti L."/>
            <person name="Westerberg I."/>
            <person name="Brannstrom I.O."/>
            <person name="Guillou S."/>
            <person name="Cros-Aarteil S."/>
            <person name="Calhoun S."/>
            <person name="Haridas S."/>
            <person name="Kuo A."/>
            <person name="Mondo S."/>
            <person name="Pangilinan J."/>
            <person name="Riley R."/>
            <person name="Labutti K."/>
            <person name="Andreopoulos B."/>
            <person name="Lipzen A."/>
            <person name="Chen C."/>
            <person name="Yanf M."/>
            <person name="Daum C."/>
            <person name="Ng V."/>
            <person name="Clum A."/>
            <person name="Ohm R."/>
            <person name="Martin F."/>
            <person name="Silar P."/>
            <person name="Natvig D."/>
            <person name="Lalanne C."/>
            <person name="Gautier V."/>
            <person name="Ament-Velasquez S.L."/>
            <person name="Kruys A."/>
            <person name="Hutchinson M.I."/>
            <person name="Powell A.J."/>
            <person name="Barry K."/>
            <person name="Miller A.N."/>
            <person name="Grigoriev I.V."/>
            <person name="Debuchy R."/>
            <person name="Gladieux P."/>
            <person name="Thoren M.H."/>
            <person name="Johannesson H."/>
        </authorList>
    </citation>
    <scope>NUCLEOTIDE SEQUENCE</scope>
    <source>
        <strain evidence="2">CBS 892.96</strain>
    </source>
</reference>
<feature type="domain" description="Heterokaryon incompatibility" evidence="1">
    <location>
        <begin position="83"/>
        <end position="214"/>
    </location>
</feature>
<evidence type="ECO:0000259" key="1">
    <source>
        <dbReference type="Pfam" id="PF06985"/>
    </source>
</evidence>
<gene>
    <name evidence="2" type="ORF">QBC36DRAFT_341212</name>
</gene>
<accession>A0AAN6VW13</accession>
<organism evidence="2 3">
    <name type="scientific">Triangularia setosa</name>
    <dbReference type="NCBI Taxonomy" id="2587417"/>
    <lineage>
        <taxon>Eukaryota</taxon>
        <taxon>Fungi</taxon>
        <taxon>Dikarya</taxon>
        <taxon>Ascomycota</taxon>
        <taxon>Pezizomycotina</taxon>
        <taxon>Sordariomycetes</taxon>
        <taxon>Sordariomycetidae</taxon>
        <taxon>Sordariales</taxon>
        <taxon>Podosporaceae</taxon>
        <taxon>Triangularia</taxon>
    </lineage>
</organism>
<reference evidence="2" key="1">
    <citation type="journal article" date="2023" name="Mol. Phylogenet. Evol.">
        <title>Genome-scale phylogeny and comparative genomics of the fungal order Sordariales.</title>
        <authorList>
            <person name="Hensen N."/>
            <person name="Bonometti L."/>
            <person name="Westerberg I."/>
            <person name="Brannstrom I.O."/>
            <person name="Guillou S."/>
            <person name="Cros-Aarteil S."/>
            <person name="Calhoun S."/>
            <person name="Haridas S."/>
            <person name="Kuo A."/>
            <person name="Mondo S."/>
            <person name="Pangilinan J."/>
            <person name="Riley R."/>
            <person name="LaButti K."/>
            <person name="Andreopoulos B."/>
            <person name="Lipzen A."/>
            <person name="Chen C."/>
            <person name="Yan M."/>
            <person name="Daum C."/>
            <person name="Ng V."/>
            <person name="Clum A."/>
            <person name="Steindorff A."/>
            <person name="Ohm R.A."/>
            <person name="Martin F."/>
            <person name="Silar P."/>
            <person name="Natvig D.O."/>
            <person name="Lalanne C."/>
            <person name="Gautier V."/>
            <person name="Ament-Velasquez S.L."/>
            <person name="Kruys A."/>
            <person name="Hutchinson M.I."/>
            <person name="Powell A.J."/>
            <person name="Barry K."/>
            <person name="Miller A.N."/>
            <person name="Grigoriev I.V."/>
            <person name="Debuchy R."/>
            <person name="Gladieux P."/>
            <person name="Hiltunen Thoren M."/>
            <person name="Johannesson H."/>
        </authorList>
    </citation>
    <scope>NUCLEOTIDE SEQUENCE</scope>
    <source>
        <strain evidence="2">CBS 892.96</strain>
    </source>
</reference>
<proteinExistence type="predicted"/>
<evidence type="ECO:0000313" key="3">
    <source>
        <dbReference type="Proteomes" id="UP001302321"/>
    </source>
</evidence>
<dbReference type="Proteomes" id="UP001302321">
    <property type="component" value="Unassembled WGS sequence"/>
</dbReference>
<dbReference type="PANTHER" id="PTHR33112">
    <property type="entry name" value="DOMAIN PROTEIN, PUTATIVE-RELATED"/>
    <property type="match status" value="1"/>
</dbReference>
<dbReference type="EMBL" id="MU866747">
    <property type="protein sequence ID" value="KAK4170819.1"/>
    <property type="molecule type" value="Genomic_DNA"/>
</dbReference>
<dbReference type="AlphaFoldDB" id="A0AAN6VW13"/>
<dbReference type="InterPro" id="IPR010730">
    <property type="entry name" value="HET"/>
</dbReference>
<name>A0AAN6VW13_9PEZI</name>
<dbReference type="PANTHER" id="PTHR33112:SF9">
    <property type="entry name" value="HETEROKARYON INCOMPATIBILITY DOMAIN-CONTAINING PROTEIN"/>
    <property type="match status" value="1"/>
</dbReference>
<comment type="caution">
    <text evidence="2">The sequence shown here is derived from an EMBL/GenBank/DDBJ whole genome shotgun (WGS) entry which is preliminary data.</text>
</comment>
<dbReference type="Pfam" id="PF06985">
    <property type="entry name" value="HET"/>
    <property type="match status" value="1"/>
</dbReference>
<keyword evidence="3" id="KW-1185">Reference proteome</keyword>
<protein>
    <submittedName>
        <fullName evidence="2">Heterokaryon incompatibility protein-domain-containing protein</fullName>
    </submittedName>
</protein>
<sequence length="538" mass="60059">MVQLLRFLQSIYKNFKRPIFIREFETVASDALGFTKEWMLSCQDHPACSSTRLSVGLPKRILDISASDGTVVLREIEGEKVPYATLSYRWGHGVPLRTTHSTIAQHYAGIPLASFPRTLKHAILFAKGLGFQYIWIDALCIIQDDSLDWQEQSAAMTAIYHGCLLNIAIADAPNCNSGIIQDMNGHSMRTWKNPSSWSNHRSSPLETRGWVFQETLVSVASIYITDGGLVWDCCSRVCRQNSEPSLATEGAQIHPNRSRTPKATWADQSQISHPGPTATKELRTLRVWYEWVASFSRRNLSNAKDKLPAMAGLASRLQAATSATYVAGLWKEDIHIGITWSAQRSESLKRLQNGAPSWSWASVEGTLDFLWCLSVYCAYPGKVSVVEGLDLHILRVSANEVHPGTFGTVTGGRIDAFATMQRGTIDGSTGRLNFNFDLTRSGLEYALDEPQTQRDAPRPCWLLRVASIIPTREGGREVSWKRDGPFIHFLIVEEAGVKQDEFRRIGGAFIDGSAIRRRNIGWKTDLFKDGQRKGITLV</sequence>